<protein>
    <recommendedName>
        <fullName evidence="3">Type II secretion system protein J</fullName>
    </recommendedName>
</protein>
<evidence type="ECO:0000256" key="9">
    <source>
        <dbReference type="ARBA" id="ARBA00023136"/>
    </source>
</evidence>
<dbReference type="Pfam" id="PF11612">
    <property type="entry name" value="T2SSJ"/>
    <property type="match status" value="1"/>
</dbReference>
<keyword evidence="8" id="KW-1133">Transmembrane helix</keyword>
<dbReference type="InterPro" id="IPR045584">
    <property type="entry name" value="Pilin-like"/>
</dbReference>
<organism evidence="10 11">
    <name type="scientific">Legionella maceachernii</name>
    <dbReference type="NCBI Taxonomy" id="466"/>
    <lineage>
        <taxon>Bacteria</taxon>
        <taxon>Pseudomonadati</taxon>
        <taxon>Pseudomonadota</taxon>
        <taxon>Gammaproteobacteria</taxon>
        <taxon>Legionellales</taxon>
        <taxon>Legionellaceae</taxon>
        <taxon>Legionella</taxon>
    </lineage>
</organism>
<evidence type="ECO:0000256" key="7">
    <source>
        <dbReference type="ARBA" id="ARBA00022692"/>
    </source>
</evidence>
<evidence type="ECO:0000256" key="1">
    <source>
        <dbReference type="ARBA" id="ARBA00004377"/>
    </source>
</evidence>
<gene>
    <name evidence="10" type="primary">lspJ</name>
    <name evidence="10" type="ORF">Lmac_0463</name>
</gene>
<dbReference type="NCBIfam" id="TIGR02532">
    <property type="entry name" value="IV_pilin_GFxxxE"/>
    <property type="match status" value="1"/>
</dbReference>
<dbReference type="Gene3D" id="2.10.70.20">
    <property type="entry name" value="gspk-gspi-gspj complex like domains"/>
    <property type="match status" value="1"/>
</dbReference>
<evidence type="ECO:0000313" key="10">
    <source>
        <dbReference type="EMBL" id="KTD30647.1"/>
    </source>
</evidence>
<dbReference type="GO" id="GO:0005886">
    <property type="term" value="C:plasma membrane"/>
    <property type="evidence" value="ECO:0007669"/>
    <property type="project" value="UniProtKB-SubCell"/>
</dbReference>
<dbReference type="GO" id="GO:0015628">
    <property type="term" value="P:protein secretion by the type II secretion system"/>
    <property type="evidence" value="ECO:0007669"/>
    <property type="project" value="InterPro"/>
</dbReference>
<dbReference type="InterPro" id="IPR012902">
    <property type="entry name" value="N_methyl_site"/>
</dbReference>
<dbReference type="Proteomes" id="UP000054908">
    <property type="component" value="Unassembled WGS sequence"/>
</dbReference>
<dbReference type="PATRIC" id="fig|466.6.peg.491"/>
<dbReference type="NCBIfam" id="TIGR01711">
    <property type="entry name" value="gspJ"/>
    <property type="match status" value="1"/>
</dbReference>
<evidence type="ECO:0000256" key="6">
    <source>
        <dbReference type="ARBA" id="ARBA00022519"/>
    </source>
</evidence>
<proteinExistence type="inferred from homology"/>
<dbReference type="InterPro" id="IPR000983">
    <property type="entry name" value="Bac_GSPG_pilin"/>
</dbReference>
<evidence type="ECO:0000256" key="8">
    <source>
        <dbReference type="ARBA" id="ARBA00022989"/>
    </source>
</evidence>
<dbReference type="InterPro" id="IPR051621">
    <property type="entry name" value="T2SS_protein_J"/>
</dbReference>
<keyword evidence="9" id="KW-0472">Membrane</keyword>
<dbReference type="OrthoDB" id="9794345at2"/>
<keyword evidence="5" id="KW-0488">Methylation</keyword>
<keyword evidence="4" id="KW-1003">Cell membrane</keyword>
<comment type="caution">
    <text evidence="10">The sequence shown here is derived from an EMBL/GenBank/DDBJ whole genome shotgun (WGS) entry which is preliminary data.</text>
</comment>
<sequence>MKNRGFTLIEILVALAVFAILATMTSSAMYYAFNTRARVNEQAEQLNALQLALMLIERDTQQIIQREVHRGSEMHRYPPFVGESHYVEFTRSGIVNPNSEEKRSVLQRIAYFCRNNQFVRRSWISLDPVDRKAYRDKVLIENLTRCQFAYLNANLHVLPEWQANALQENQRAEPFPKAIRMDLTLKNWGTLSRLFIIPEALYAEK</sequence>
<dbReference type="PROSITE" id="PS00409">
    <property type="entry name" value="PROKAR_NTER_METHYL"/>
    <property type="match status" value="1"/>
</dbReference>
<dbReference type="PANTHER" id="PTHR39583:SF2">
    <property type="entry name" value="TYPE II SECRETION SYSTEM PROTEIN J"/>
    <property type="match status" value="1"/>
</dbReference>
<dbReference type="EMBL" id="LNYL01000010">
    <property type="protein sequence ID" value="KTD30647.1"/>
    <property type="molecule type" value="Genomic_DNA"/>
</dbReference>
<dbReference type="AlphaFoldDB" id="A0A0W0WE78"/>
<dbReference type="PRINTS" id="PR00813">
    <property type="entry name" value="BCTERIALGSPG"/>
</dbReference>
<dbReference type="GO" id="GO:0015627">
    <property type="term" value="C:type II protein secretion system complex"/>
    <property type="evidence" value="ECO:0007669"/>
    <property type="project" value="InterPro"/>
</dbReference>
<evidence type="ECO:0000256" key="4">
    <source>
        <dbReference type="ARBA" id="ARBA00022475"/>
    </source>
</evidence>
<dbReference type="Pfam" id="PF07963">
    <property type="entry name" value="N_methyl"/>
    <property type="match status" value="1"/>
</dbReference>
<evidence type="ECO:0000256" key="3">
    <source>
        <dbReference type="ARBA" id="ARBA00021539"/>
    </source>
</evidence>
<name>A0A0W0WE78_9GAMM</name>
<dbReference type="Gene3D" id="3.10.610.10">
    <property type="entry name" value="GSPII I/J protein-like"/>
    <property type="match status" value="1"/>
</dbReference>
<evidence type="ECO:0000313" key="11">
    <source>
        <dbReference type="Proteomes" id="UP000054908"/>
    </source>
</evidence>
<dbReference type="InterPro" id="IPR010055">
    <property type="entry name" value="T2SS_protein-GspJ"/>
</dbReference>
<keyword evidence="7" id="KW-0812">Transmembrane</keyword>
<keyword evidence="11" id="KW-1185">Reference proteome</keyword>
<accession>A0A0W0WE78</accession>
<comment type="similarity">
    <text evidence="2">Belongs to the GSP J family.</text>
</comment>
<comment type="subcellular location">
    <subcellularLocation>
        <location evidence="1">Cell inner membrane</location>
        <topology evidence="1">Single-pass membrane protein</topology>
    </subcellularLocation>
</comment>
<dbReference type="PANTHER" id="PTHR39583">
    <property type="entry name" value="TYPE II SECRETION SYSTEM PROTEIN J-RELATED"/>
    <property type="match status" value="1"/>
</dbReference>
<evidence type="ECO:0000256" key="2">
    <source>
        <dbReference type="ARBA" id="ARBA00011084"/>
    </source>
</evidence>
<dbReference type="SUPFAM" id="SSF54523">
    <property type="entry name" value="Pili subunits"/>
    <property type="match status" value="1"/>
</dbReference>
<reference evidence="10 11" key="1">
    <citation type="submission" date="2015-11" db="EMBL/GenBank/DDBJ databases">
        <title>Genomic analysis of 38 Legionella species identifies large and diverse effector repertoires.</title>
        <authorList>
            <person name="Burstein D."/>
            <person name="Amaro F."/>
            <person name="Zusman T."/>
            <person name="Lifshitz Z."/>
            <person name="Cohen O."/>
            <person name="Gilbert J.A."/>
            <person name="Pupko T."/>
            <person name="Shuman H.A."/>
            <person name="Segal G."/>
        </authorList>
    </citation>
    <scope>NUCLEOTIDE SEQUENCE [LARGE SCALE GENOMIC DNA]</scope>
    <source>
        <strain evidence="10 11">PX-1-G2-E2</strain>
    </source>
</reference>
<dbReference type="RefSeq" id="WP_058451289.1">
    <property type="nucleotide sequence ID" value="NZ_CAAAIB010000005.1"/>
</dbReference>
<evidence type="ECO:0000256" key="5">
    <source>
        <dbReference type="ARBA" id="ARBA00022481"/>
    </source>
</evidence>
<keyword evidence="6" id="KW-0997">Cell inner membrane</keyword>
<dbReference type="STRING" id="466.Lmac_0463"/>